<comment type="caution">
    <text evidence="3">The sequence shown here is derived from an EMBL/GenBank/DDBJ whole genome shotgun (WGS) entry which is preliminary data.</text>
</comment>
<sequence length="120" mass="12326">MKKTVNYLAILSCSVLGITLAHADGYDGHHLKPYPTYPASSSSSMPSSSMSSTSKPASSKSFSSGSSASTSSAASYKTSSFGPVSSEYYKTGPIVNVPGADASKGGAAVAPSDYYKTYRL</sequence>
<feature type="region of interest" description="Disordered" evidence="1">
    <location>
        <begin position="97"/>
        <end position="120"/>
    </location>
</feature>
<organism evidence="3 4">
    <name type="scientific">Candidatus Nitrotoga fabula</name>
    <dbReference type="NCBI Taxonomy" id="2182327"/>
    <lineage>
        <taxon>Bacteria</taxon>
        <taxon>Pseudomonadati</taxon>
        <taxon>Pseudomonadota</taxon>
        <taxon>Betaproteobacteria</taxon>
        <taxon>Nitrosomonadales</taxon>
        <taxon>Gallionellaceae</taxon>
        <taxon>Candidatus Nitrotoga</taxon>
    </lineage>
</organism>
<feature type="region of interest" description="Disordered" evidence="1">
    <location>
        <begin position="37"/>
        <end position="82"/>
    </location>
</feature>
<evidence type="ECO:0000313" key="3">
    <source>
        <dbReference type="EMBL" id="CAE6734742.1"/>
    </source>
</evidence>
<dbReference type="AlphaFoldDB" id="A0A916BEC3"/>
<evidence type="ECO:0000256" key="1">
    <source>
        <dbReference type="SAM" id="MobiDB-lite"/>
    </source>
</evidence>
<gene>
    <name evidence="3" type="ORF">NTGZN8_60075</name>
</gene>
<dbReference type="RefSeq" id="WP_213036663.1">
    <property type="nucleotide sequence ID" value="NZ_CAJNBL010000041.1"/>
</dbReference>
<keyword evidence="4" id="KW-1185">Reference proteome</keyword>
<dbReference type="EMBL" id="CAJNBL010000041">
    <property type="protein sequence ID" value="CAE6734742.1"/>
    <property type="molecule type" value="Genomic_DNA"/>
</dbReference>
<feature type="chain" id="PRO_5038033981" evidence="2">
    <location>
        <begin position="24"/>
        <end position="120"/>
    </location>
</feature>
<dbReference type="Proteomes" id="UP000675882">
    <property type="component" value="Unassembled WGS sequence"/>
</dbReference>
<protein>
    <submittedName>
        <fullName evidence="3">Uncharacterized protein</fullName>
    </submittedName>
</protein>
<feature type="signal peptide" evidence="2">
    <location>
        <begin position="1"/>
        <end position="23"/>
    </location>
</feature>
<keyword evidence="2" id="KW-0732">Signal</keyword>
<evidence type="ECO:0000313" key="4">
    <source>
        <dbReference type="Proteomes" id="UP000675882"/>
    </source>
</evidence>
<name>A0A916BEC3_9PROT</name>
<accession>A0A916BEC3</accession>
<proteinExistence type="predicted"/>
<reference evidence="3" key="1">
    <citation type="submission" date="2021-02" db="EMBL/GenBank/DDBJ databases">
        <authorList>
            <person name="Han P."/>
        </authorList>
    </citation>
    <scope>NUCLEOTIDE SEQUENCE</scope>
    <source>
        <strain evidence="3">Candidatus Nitrotoga sp. ZN8</strain>
    </source>
</reference>
<evidence type="ECO:0000256" key="2">
    <source>
        <dbReference type="SAM" id="SignalP"/>
    </source>
</evidence>